<keyword evidence="2" id="KW-1133">Transmembrane helix</keyword>
<dbReference type="EMBL" id="SWKR01000001">
    <property type="protein sequence ID" value="TKD53364.1"/>
    <property type="molecule type" value="Genomic_DNA"/>
</dbReference>
<comment type="caution">
    <text evidence="3">The sequence shown here is derived from an EMBL/GenBank/DDBJ whole genome shotgun (WGS) entry which is preliminary data.</text>
</comment>
<keyword evidence="2" id="KW-0472">Membrane</keyword>
<dbReference type="AlphaFoldDB" id="A0A4U1L942"/>
<evidence type="ECO:0000256" key="1">
    <source>
        <dbReference type="SAM" id="MobiDB-lite"/>
    </source>
</evidence>
<keyword evidence="2" id="KW-0812">Transmembrane</keyword>
<accession>A0A4U1L942</accession>
<dbReference type="Proteomes" id="UP000309138">
    <property type="component" value="Unassembled WGS sequence"/>
</dbReference>
<feature type="transmembrane region" description="Helical" evidence="2">
    <location>
        <begin position="44"/>
        <end position="65"/>
    </location>
</feature>
<organism evidence="3 4">
    <name type="scientific">Sphingomonas baiyangensis</name>
    <dbReference type="NCBI Taxonomy" id="2572576"/>
    <lineage>
        <taxon>Bacteria</taxon>
        <taxon>Pseudomonadati</taxon>
        <taxon>Pseudomonadota</taxon>
        <taxon>Alphaproteobacteria</taxon>
        <taxon>Sphingomonadales</taxon>
        <taxon>Sphingomonadaceae</taxon>
        <taxon>Sphingomonas</taxon>
    </lineage>
</organism>
<evidence type="ECO:0000256" key="2">
    <source>
        <dbReference type="SAM" id="Phobius"/>
    </source>
</evidence>
<gene>
    <name evidence="3" type="ORF">FBR43_01445</name>
</gene>
<keyword evidence="4" id="KW-1185">Reference proteome</keyword>
<evidence type="ECO:0000313" key="4">
    <source>
        <dbReference type="Proteomes" id="UP000309138"/>
    </source>
</evidence>
<sequence length="72" mass="7479">MGVDGVAEASNKNEILAAAEEAKDRRSATDANPPLPAEADDKRWPMATIGLGIGSAALAAALLYARSNRTKK</sequence>
<evidence type="ECO:0000313" key="3">
    <source>
        <dbReference type="EMBL" id="TKD53364.1"/>
    </source>
</evidence>
<feature type="region of interest" description="Disordered" evidence="1">
    <location>
        <begin position="1"/>
        <end position="41"/>
    </location>
</feature>
<reference evidence="3 4" key="1">
    <citation type="submission" date="2019-04" db="EMBL/GenBank/DDBJ databases">
        <authorList>
            <person name="Yang Y."/>
            <person name="Wei D."/>
        </authorList>
    </citation>
    <scope>NUCLEOTIDE SEQUENCE [LARGE SCALE GENOMIC DNA]</scope>
    <source>
        <strain evidence="3 4">L-1-4w-11</strain>
    </source>
</reference>
<proteinExistence type="predicted"/>
<name>A0A4U1L942_9SPHN</name>
<protein>
    <submittedName>
        <fullName evidence="3">Uncharacterized protein</fullName>
    </submittedName>
</protein>